<protein>
    <submittedName>
        <fullName evidence="1">Uncharacterized protein</fullName>
    </submittedName>
</protein>
<dbReference type="AlphaFoldDB" id="A0AAV4VD66"/>
<comment type="caution">
    <text evidence="1">The sequence shown here is derived from an EMBL/GenBank/DDBJ whole genome shotgun (WGS) entry which is preliminary data.</text>
</comment>
<dbReference type="EMBL" id="BPLR01014303">
    <property type="protein sequence ID" value="GIY67944.1"/>
    <property type="molecule type" value="Genomic_DNA"/>
</dbReference>
<dbReference type="Gene3D" id="6.10.250.1280">
    <property type="match status" value="1"/>
</dbReference>
<accession>A0AAV4VD66</accession>
<organism evidence="1 2">
    <name type="scientific">Caerostris extrusa</name>
    <name type="common">Bark spider</name>
    <name type="synonym">Caerostris bankana</name>
    <dbReference type="NCBI Taxonomy" id="172846"/>
    <lineage>
        <taxon>Eukaryota</taxon>
        <taxon>Metazoa</taxon>
        <taxon>Ecdysozoa</taxon>
        <taxon>Arthropoda</taxon>
        <taxon>Chelicerata</taxon>
        <taxon>Arachnida</taxon>
        <taxon>Araneae</taxon>
        <taxon>Araneomorphae</taxon>
        <taxon>Entelegynae</taxon>
        <taxon>Araneoidea</taxon>
        <taxon>Araneidae</taxon>
        <taxon>Caerostris</taxon>
    </lineage>
</organism>
<keyword evidence="2" id="KW-1185">Reference proteome</keyword>
<reference evidence="1 2" key="1">
    <citation type="submission" date="2021-06" db="EMBL/GenBank/DDBJ databases">
        <title>Caerostris extrusa draft genome.</title>
        <authorList>
            <person name="Kono N."/>
            <person name="Arakawa K."/>
        </authorList>
    </citation>
    <scope>NUCLEOTIDE SEQUENCE [LARGE SCALE GENOMIC DNA]</scope>
</reference>
<name>A0AAV4VD66_CAEEX</name>
<gene>
    <name evidence="1" type="ORF">CEXT_287091</name>
</gene>
<proteinExistence type="predicted"/>
<dbReference type="Proteomes" id="UP001054945">
    <property type="component" value="Unassembled WGS sequence"/>
</dbReference>
<evidence type="ECO:0000313" key="2">
    <source>
        <dbReference type="Proteomes" id="UP001054945"/>
    </source>
</evidence>
<sequence>MLVLYQDPMYLLMQQKQLADKERVTAALENDYLRETINISLMDEMSQTLPKFVEEALRKTNKLDHPKVFYIQNSRQHIESYRRWYDIIYSDEKTWKSSLSFNRH</sequence>
<evidence type="ECO:0000313" key="1">
    <source>
        <dbReference type="EMBL" id="GIY67944.1"/>
    </source>
</evidence>